<proteinExistence type="predicted"/>
<sequence>MSGGPIILTLTSWAEQRLQNVFTAKTEAAFDDAFDALVGTHATITVNGQKTSRAAYKKLLRSEEANETSGSVSFKGAVEVVKDTKALIPTGEVGVFFEATVHHKLLLFSNNITSSINLIVENVNTKPGEPEFDGRVATTIDQVYTDVPSIVERK</sequence>
<evidence type="ECO:0000313" key="1">
    <source>
        <dbReference type="EMBL" id="GJE98486.1"/>
    </source>
</evidence>
<dbReference type="OrthoDB" id="3188871at2759"/>
<dbReference type="AlphaFoldDB" id="A0A9P3LKF9"/>
<organism evidence="1 2">
    <name type="scientific">Phanerochaete sordida</name>
    <dbReference type="NCBI Taxonomy" id="48140"/>
    <lineage>
        <taxon>Eukaryota</taxon>
        <taxon>Fungi</taxon>
        <taxon>Dikarya</taxon>
        <taxon>Basidiomycota</taxon>
        <taxon>Agaricomycotina</taxon>
        <taxon>Agaricomycetes</taxon>
        <taxon>Polyporales</taxon>
        <taxon>Phanerochaetaceae</taxon>
        <taxon>Phanerochaete</taxon>
    </lineage>
</organism>
<dbReference type="Proteomes" id="UP000703269">
    <property type="component" value="Unassembled WGS sequence"/>
</dbReference>
<dbReference type="EMBL" id="BPQB01000089">
    <property type="protein sequence ID" value="GJE98486.1"/>
    <property type="molecule type" value="Genomic_DNA"/>
</dbReference>
<evidence type="ECO:0000313" key="2">
    <source>
        <dbReference type="Proteomes" id="UP000703269"/>
    </source>
</evidence>
<reference evidence="1 2" key="1">
    <citation type="submission" date="2021-08" db="EMBL/GenBank/DDBJ databases">
        <title>Draft Genome Sequence of Phanerochaete sordida strain YK-624.</title>
        <authorList>
            <person name="Mori T."/>
            <person name="Dohra H."/>
            <person name="Suzuki T."/>
            <person name="Kawagishi H."/>
            <person name="Hirai H."/>
        </authorList>
    </citation>
    <scope>NUCLEOTIDE SEQUENCE [LARGE SCALE GENOMIC DNA]</scope>
    <source>
        <strain evidence="1 2">YK-624</strain>
    </source>
</reference>
<accession>A0A9P3LKF9</accession>
<gene>
    <name evidence="1" type="ORF">PsYK624_147180</name>
</gene>
<protein>
    <submittedName>
        <fullName evidence="1">Uncharacterized protein</fullName>
    </submittedName>
</protein>
<keyword evidence="2" id="KW-1185">Reference proteome</keyword>
<name>A0A9P3LKF9_9APHY</name>
<comment type="caution">
    <text evidence="1">The sequence shown here is derived from an EMBL/GenBank/DDBJ whole genome shotgun (WGS) entry which is preliminary data.</text>
</comment>